<evidence type="ECO:0000313" key="1">
    <source>
        <dbReference type="EMBL" id="JAH38101.1"/>
    </source>
</evidence>
<name>A0A0E9S9Z5_ANGAN</name>
<organism evidence="1">
    <name type="scientific">Anguilla anguilla</name>
    <name type="common">European freshwater eel</name>
    <name type="synonym">Muraena anguilla</name>
    <dbReference type="NCBI Taxonomy" id="7936"/>
    <lineage>
        <taxon>Eukaryota</taxon>
        <taxon>Metazoa</taxon>
        <taxon>Chordata</taxon>
        <taxon>Craniata</taxon>
        <taxon>Vertebrata</taxon>
        <taxon>Euteleostomi</taxon>
        <taxon>Actinopterygii</taxon>
        <taxon>Neopterygii</taxon>
        <taxon>Teleostei</taxon>
        <taxon>Anguilliformes</taxon>
        <taxon>Anguillidae</taxon>
        <taxon>Anguilla</taxon>
    </lineage>
</organism>
<proteinExistence type="predicted"/>
<reference evidence="1" key="2">
    <citation type="journal article" date="2015" name="Fish Shellfish Immunol.">
        <title>Early steps in the European eel (Anguilla anguilla)-Vibrio vulnificus interaction in the gills: Role of the RtxA13 toxin.</title>
        <authorList>
            <person name="Callol A."/>
            <person name="Pajuelo D."/>
            <person name="Ebbesson L."/>
            <person name="Teles M."/>
            <person name="MacKenzie S."/>
            <person name="Amaro C."/>
        </authorList>
    </citation>
    <scope>NUCLEOTIDE SEQUENCE</scope>
</reference>
<dbReference type="EMBL" id="GBXM01070476">
    <property type="protein sequence ID" value="JAH38101.1"/>
    <property type="molecule type" value="Transcribed_RNA"/>
</dbReference>
<dbReference type="AlphaFoldDB" id="A0A0E9S9Z5"/>
<sequence length="66" mass="8027">MTMTNQVLHLIQRAPSHLRRTWSKFEKRMRCQSLRAFSHATSCSHSSLQFEFPIEDFIFQFCWLFM</sequence>
<protein>
    <submittedName>
        <fullName evidence="1">Uncharacterized protein</fullName>
    </submittedName>
</protein>
<reference evidence="1" key="1">
    <citation type="submission" date="2014-11" db="EMBL/GenBank/DDBJ databases">
        <authorList>
            <person name="Amaro Gonzalez C."/>
        </authorList>
    </citation>
    <scope>NUCLEOTIDE SEQUENCE</scope>
</reference>
<accession>A0A0E9S9Z5</accession>